<feature type="chain" id="PRO_5016975997" evidence="2">
    <location>
        <begin position="24"/>
        <end position="352"/>
    </location>
</feature>
<feature type="region of interest" description="Disordered" evidence="1">
    <location>
        <begin position="31"/>
        <end position="59"/>
    </location>
</feature>
<feature type="region of interest" description="Disordered" evidence="1">
    <location>
        <begin position="87"/>
        <end position="149"/>
    </location>
</feature>
<reference evidence="3" key="1">
    <citation type="journal article" date="2012" name="Nat. Biotechnol.">
        <title>Reference genome sequence of the model plant Setaria.</title>
        <authorList>
            <person name="Bennetzen J.L."/>
            <person name="Schmutz J."/>
            <person name="Wang H."/>
            <person name="Percifield R."/>
            <person name="Hawkins J."/>
            <person name="Pontaroli A.C."/>
            <person name="Estep M."/>
            <person name="Feng L."/>
            <person name="Vaughn J.N."/>
            <person name="Grimwood J."/>
            <person name="Jenkins J."/>
            <person name="Barry K."/>
            <person name="Lindquist E."/>
            <person name="Hellsten U."/>
            <person name="Deshpande S."/>
            <person name="Wang X."/>
            <person name="Wu X."/>
            <person name="Mitros T."/>
            <person name="Triplett J."/>
            <person name="Yang X."/>
            <person name="Ye C.Y."/>
            <person name="Mauro-Herrera M."/>
            <person name="Wang L."/>
            <person name="Li P."/>
            <person name="Sharma M."/>
            <person name="Sharma R."/>
            <person name="Ronald P.C."/>
            <person name="Panaud O."/>
            <person name="Kellogg E.A."/>
            <person name="Brutnell T.P."/>
            <person name="Doust A.N."/>
            <person name="Tuskan G.A."/>
            <person name="Rokhsar D."/>
            <person name="Devos K.M."/>
        </authorList>
    </citation>
    <scope>NUCLEOTIDE SEQUENCE [LARGE SCALE GENOMIC DNA]</scope>
    <source>
        <strain evidence="3">Yugu1</strain>
    </source>
</reference>
<dbReference type="EMBL" id="CM003536">
    <property type="protein sequence ID" value="RCV45309.1"/>
    <property type="molecule type" value="Genomic_DNA"/>
</dbReference>
<feature type="compositionally biased region" description="Low complexity" evidence="1">
    <location>
        <begin position="121"/>
        <end position="137"/>
    </location>
</feature>
<keyword evidence="2" id="KW-0732">Signal</keyword>
<protein>
    <submittedName>
        <fullName evidence="3">Uncharacterized protein</fullName>
    </submittedName>
</protein>
<evidence type="ECO:0000256" key="2">
    <source>
        <dbReference type="SAM" id="SignalP"/>
    </source>
</evidence>
<feature type="region of interest" description="Disordered" evidence="1">
    <location>
        <begin position="192"/>
        <end position="230"/>
    </location>
</feature>
<feature type="region of interest" description="Disordered" evidence="1">
    <location>
        <begin position="166"/>
        <end position="185"/>
    </location>
</feature>
<reference evidence="3" key="2">
    <citation type="submission" date="2015-07" db="EMBL/GenBank/DDBJ databases">
        <authorList>
            <person name="Noorani M."/>
        </authorList>
    </citation>
    <scope>NUCLEOTIDE SEQUENCE</scope>
    <source>
        <strain evidence="3">Yugu1</strain>
    </source>
</reference>
<evidence type="ECO:0000256" key="1">
    <source>
        <dbReference type="SAM" id="MobiDB-lite"/>
    </source>
</evidence>
<feature type="region of interest" description="Disordered" evidence="1">
    <location>
        <begin position="329"/>
        <end position="352"/>
    </location>
</feature>
<feature type="compositionally biased region" description="Low complexity" evidence="1">
    <location>
        <begin position="166"/>
        <end position="176"/>
    </location>
</feature>
<feature type="signal peptide" evidence="2">
    <location>
        <begin position="1"/>
        <end position="23"/>
    </location>
</feature>
<proteinExistence type="predicted"/>
<gene>
    <name evidence="3" type="ORF">SETIT_9G443700v2</name>
</gene>
<feature type="compositionally biased region" description="Low complexity" evidence="1">
    <location>
        <begin position="94"/>
        <end position="111"/>
    </location>
</feature>
<sequence length="352" mass="37919">MPAYSIWSFGALLLVERAAFVHTRGTVPRGVAGSGRIGGRRDSRPWQEQDYTGTASARWDGGRLPAGIAAAAVDFAGVFLRAATRRPPAPELEPAPTLTSSTSAVSPSTPLSTPPPPLPQSTPGHGAAGAGAHAALLHPPPSAPAPWTTGARAHADLLYLRAARPTLSPSPYPSTSNRAPHCGGRQRARAGLEWGGNTFGEPSQPQQYPRRRCRHQPTPPPPPRRRPHRRESAFLLRYLPGTHAYPHLGRLLQEPAGLRLPGVKSRPPGLAPDPKGLLSMDPGEPSRLLEFLRELRCRKGVKEHVLAHGELRAAVAAWRRVELLHARAHPSRRPAGDGWVEGKKGRRKKMDG</sequence>
<accession>A0A368SSC4</accession>
<name>A0A368SSC4_SETIT</name>
<evidence type="ECO:0000313" key="3">
    <source>
        <dbReference type="EMBL" id="RCV45309.1"/>
    </source>
</evidence>
<organism evidence="3">
    <name type="scientific">Setaria italica</name>
    <name type="common">Foxtail millet</name>
    <name type="synonym">Panicum italicum</name>
    <dbReference type="NCBI Taxonomy" id="4555"/>
    <lineage>
        <taxon>Eukaryota</taxon>
        <taxon>Viridiplantae</taxon>
        <taxon>Streptophyta</taxon>
        <taxon>Embryophyta</taxon>
        <taxon>Tracheophyta</taxon>
        <taxon>Spermatophyta</taxon>
        <taxon>Magnoliopsida</taxon>
        <taxon>Liliopsida</taxon>
        <taxon>Poales</taxon>
        <taxon>Poaceae</taxon>
        <taxon>PACMAD clade</taxon>
        <taxon>Panicoideae</taxon>
        <taxon>Panicodae</taxon>
        <taxon>Paniceae</taxon>
        <taxon>Cenchrinae</taxon>
        <taxon>Setaria</taxon>
    </lineage>
</organism>
<feature type="region of interest" description="Disordered" evidence="1">
    <location>
        <begin position="259"/>
        <end position="282"/>
    </location>
</feature>
<dbReference type="AlphaFoldDB" id="A0A368SSC4"/>
<dbReference type="STRING" id="4555.A0A368SSC4"/>